<dbReference type="PROSITE" id="PS00678">
    <property type="entry name" value="WD_REPEATS_1"/>
    <property type="match status" value="1"/>
</dbReference>
<name>A0A9Q1H643_HOLLE</name>
<feature type="compositionally biased region" description="Acidic residues" evidence="7">
    <location>
        <begin position="17"/>
        <end position="35"/>
    </location>
</feature>
<evidence type="ECO:0000256" key="7">
    <source>
        <dbReference type="SAM" id="MobiDB-lite"/>
    </source>
</evidence>
<dbReference type="Proteomes" id="UP001152320">
    <property type="component" value="Chromosome 8"/>
</dbReference>
<evidence type="ECO:0000313" key="10">
    <source>
        <dbReference type="Proteomes" id="UP001152320"/>
    </source>
</evidence>
<evidence type="ECO:0000259" key="8">
    <source>
        <dbReference type="Pfam" id="PF12265"/>
    </source>
</evidence>
<feature type="repeat" description="WD" evidence="6">
    <location>
        <begin position="357"/>
        <end position="391"/>
    </location>
</feature>
<dbReference type="InterPro" id="IPR001680">
    <property type="entry name" value="WD40_rpt"/>
</dbReference>
<dbReference type="InterPro" id="IPR036322">
    <property type="entry name" value="WD40_repeat_dom_sf"/>
</dbReference>
<dbReference type="Pfam" id="PF00400">
    <property type="entry name" value="WD40"/>
    <property type="match status" value="3"/>
</dbReference>
<evidence type="ECO:0000256" key="1">
    <source>
        <dbReference type="ARBA" id="ARBA00004123"/>
    </source>
</evidence>
<protein>
    <recommendedName>
        <fullName evidence="5">Glutamate-rich WD repeat-containing protein 1</fullName>
    </recommendedName>
</protein>
<dbReference type="GO" id="GO:0005730">
    <property type="term" value="C:nucleolus"/>
    <property type="evidence" value="ECO:0007669"/>
    <property type="project" value="TreeGrafter"/>
</dbReference>
<evidence type="ECO:0000256" key="2">
    <source>
        <dbReference type="ARBA" id="ARBA00022574"/>
    </source>
</evidence>
<accession>A0A9Q1H643</accession>
<keyword evidence="2 6" id="KW-0853">WD repeat</keyword>
<organism evidence="9 10">
    <name type="scientific">Holothuria leucospilota</name>
    <name type="common">Black long sea cucumber</name>
    <name type="synonym">Mertensiothuria leucospilota</name>
    <dbReference type="NCBI Taxonomy" id="206669"/>
    <lineage>
        <taxon>Eukaryota</taxon>
        <taxon>Metazoa</taxon>
        <taxon>Echinodermata</taxon>
        <taxon>Eleutherozoa</taxon>
        <taxon>Echinozoa</taxon>
        <taxon>Holothuroidea</taxon>
        <taxon>Aspidochirotacea</taxon>
        <taxon>Aspidochirotida</taxon>
        <taxon>Holothuriidae</taxon>
        <taxon>Holothuria</taxon>
    </lineage>
</organism>
<dbReference type="SUPFAM" id="SSF50978">
    <property type="entry name" value="WD40 repeat-like"/>
    <property type="match status" value="1"/>
</dbReference>
<gene>
    <name evidence="9" type="ORF">HOLleu_17615</name>
</gene>
<evidence type="ECO:0000313" key="9">
    <source>
        <dbReference type="EMBL" id="KAJ8036942.1"/>
    </source>
</evidence>
<feature type="domain" description="Histone-binding protein RBBP4-like N-terminal" evidence="8">
    <location>
        <begin position="50"/>
        <end position="118"/>
    </location>
</feature>
<dbReference type="InterPro" id="IPR022052">
    <property type="entry name" value="Histone-bd_RBBP4-like_N"/>
</dbReference>
<proteinExistence type="predicted"/>
<comment type="caution">
    <text evidence="9">The sequence shown here is derived from an EMBL/GenBank/DDBJ whole genome shotgun (WGS) entry which is preliminary data.</text>
</comment>
<keyword evidence="3" id="KW-0677">Repeat</keyword>
<feature type="region of interest" description="Disordered" evidence="7">
    <location>
        <begin position="1"/>
        <end position="49"/>
    </location>
</feature>
<sequence length="451" mass="50476">MSSKEDQVEQKIKEDVEFVDADSDDDDDEEEEDGQEVVPFVPGKGEVGEDEEMVQDESAYIMYHQAQTGSPCLSFDILKDNLGENRSKFPHTAYLVAGTQAEQTHLNNVIIMRMSNLKKMKQADEDDEDDDSDSILDSDEDEEGDLPELKTAMISHLGGVNRIRSTIISGKHIAATWADTGRVHIWNISPAIESFEYQASGSKMTKDDGKVLPVYTFTGHQIEGFALDWSPTVEGNLITGDCKKNIHLWKMEEGGTWKVDQRPYAAHTESVEDLQWSPNEKTVFASCSVDKSIRIWDIRAPPSKACMITVENCHDSDVNVINWNKKEPFIVSGGDDGVLNIWDLRQFQKKSPPIAKFKQHSAPVTCVEWHPTDCTVFLSSGADNQITLWDLALERDPDADPDGQSVDVPPQLLFIHQGQKDIKECHWHPQIPGLLVSTALSGFNIFKTISV</sequence>
<dbReference type="InterPro" id="IPR019775">
    <property type="entry name" value="WD40_repeat_CS"/>
</dbReference>
<dbReference type="InterPro" id="IPR020472">
    <property type="entry name" value="WD40_PAC1"/>
</dbReference>
<dbReference type="PROSITE" id="PS50082">
    <property type="entry name" value="WD_REPEATS_2"/>
    <property type="match status" value="3"/>
</dbReference>
<keyword evidence="4" id="KW-0539">Nucleus</keyword>
<keyword evidence="10" id="KW-1185">Reference proteome</keyword>
<dbReference type="PANTHER" id="PTHR45903">
    <property type="entry name" value="GLUTAMATE-RICH WD REPEAT-CONTAINING PROTEIN 1"/>
    <property type="match status" value="1"/>
</dbReference>
<feature type="repeat" description="WD" evidence="6">
    <location>
        <begin position="311"/>
        <end position="345"/>
    </location>
</feature>
<feature type="compositionally biased region" description="Basic and acidic residues" evidence="7">
    <location>
        <begin position="1"/>
        <end position="16"/>
    </location>
</feature>
<dbReference type="InterPro" id="IPR051972">
    <property type="entry name" value="Glutamate-rich_WD_repeat"/>
</dbReference>
<feature type="region of interest" description="Disordered" evidence="7">
    <location>
        <begin position="120"/>
        <end position="147"/>
    </location>
</feature>
<reference evidence="9" key="1">
    <citation type="submission" date="2021-10" db="EMBL/GenBank/DDBJ databases">
        <title>Tropical sea cucumber genome reveals ecological adaptation and Cuvierian tubules defense mechanism.</title>
        <authorList>
            <person name="Chen T."/>
        </authorList>
    </citation>
    <scope>NUCLEOTIDE SEQUENCE</scope>
    <source>
        <strain evidence="9">Nanhai2018</strain>
        <tissue evidence="9">Muscle</tissue>
    </source>
</reference>
<dbReference type="GO" id="GO:0042254">
    <property type="term" value="P:ribosome biogenesis"/>
    <property type="evidence" value="ECO:0007669"/>
    <property type="project" value="TreeGrafter"/>
</dbReference>
<dbReference type="Gene3D" id="2.130.10.10">
    <property type="entry name" value="YVTN repeat-like/Quinoprotein amine dehydrogenase"/>
    <property type="match status" value="1"/>
</dbReference>
<evidence type="ECO:0000256" key="3">
    <source>
        <dbReference type="ARBA" id="ARBA00022737"/>
    </source>
</evidence>
<dbReference type="PANTHER" id="PTHR45903:SF1">
    <property type="entry name" value="GLUTAMATE-RICH WD REPEAT-CONTAINING PROTEIN 1"/>
    <property type="match status" value="1"/>
</dbReference>
<dbReference type="AlphaFoldDB" id="A0A9Q1H643"/>
<comment type="subcellular location">
    <subcellularLocation>
        <location evidence="1">Nucleus</location>
    </subcellularLocation>
</comment>
<feature type="compositionally biased region" description="Acidic residues" evidence="7">
    <location>
        <begin position="124"/>
        <end position="146"/>
    </location>
</feature>
<evidence type="ECO:0000256" key="5">
    <source>
        <dbReference type="ARBA" id="ARBA00040876"/>
    </source>
</evidence>
<dbReference type="Pfam" id="PF12265">
    <property type="entry name" value="CAF1C_H4-bd"/>
    <property type="match status" value="1"/>
</dbReference>
<dbReference type="PRINTS" id="PR00320">
    <property type="entry name" value="GPROTEINBRPT"/>
</dbReference>
<dbReference type="PROSITE" id="PS50294">
    <property type="entry name" value="WD_REPEATS_REGION"/>
    <property type="match status" value="3"/>
</dbReference>
<dbReference type="EMBL" id="JAIZAY010000008">
    <property type="protein sequence ID" value="KAJ8036942.1"/>
    <property type="molecule type" value="Genomic_DNA"/>
</dbReference>
<dbReference type="OrthoDB" id="2161379at2759"/>
<evidence type="ECO:0000256" key="6">
    <source>
        <dbReference type="PROSITE-ProRule" id="PRU00221"/>
    </source>
</evidence>
<evidence type="ECO:0000256" key="4">
    <source>
        <dbReference type="ARBA" id="ARBA00023242"/>
    </source>
</evidence>
<feature type="repeat" description="WD" evidence="6">
    <location>
        <begin position="264"/>
        <end position="299"/>
    </location>
</feature>
<dbReference type="SMART" id="SM00320">
    <property type="entry name" value="WD40"/>
    <property type="match status" value="6"/>
</dbReference>
<dbReference type="InterPro" id="IPR015943">
    <property type="entry name" value="WD40/YVTN_repeat-like_dom_sf"/>
</dbReference>